<proteinExistence type="predicted"/>
<dbReference type="PROSITE" id="PS51257">
    <property type="entry name" value="PROKAR_LIPOPROTEIN"/>
    <property type="match status" value="1"/>
</dbReference>
<reference evidence="1 2" key="1">
    <citation type="submission" date="2018-12" db="EMBL/GenBank/DDBJ databases">
        <authorList>
            <person name="Toschakov S.V."/>
        </authorList>
    </citation>
    <scope>NUCLEOTIDE SEQUENCE [LARGE SCALE GENOMIC DNA]</scope>
    <source>
        <strain evidence="1 2">GM2012</strain>
    </source>
</reference>
<dbReference type="Proteomes" id="UP000280296">
    <property type="component" value="Unassembled WGS sequence"/>
</dbReference>
<sequence length="149" mass="15007">MSNRLLSPALRLAAGGSLSICLALIAAGCGSSGPTMGRVSGVVTHGGAPLTKGNVTFVPDDPDAPYATGQIGPDGSYTLATSEFGDGAVVGSYKVAISGLGPEDVLDYIPPDASDQPQSPISLKYADVNTSGLTATVERGSNTFNFDLE</sequence>
<accession>A0A432MH14</accession>
<organism evidence="1 2">
    <name type="scientific">Tautonia sociabilis</name>
    <dbReference type="NCBI Taxonomy" id="2080755"/>
    <lineage>
        <taxon>Bacteria</taxon>
        <taxon>Pseudomonadati</taxon>
        <taxon>Planctomycetota</taxon>
        <taxon>Planctomycetia</taxon>
        <taxon>Isosphaerales</taxon>
        <taxon>Isosphaeraceae</taxon>
        <taxon>Tautonia</taxon>
    </lineage>
</organism>
<evidence type="ECO:0000313" key="1">
    <source>
        <dbReference type="EMBL" id="RUL86269.1"/>
    </source>
</evidence>
<evidence type="ECO:0008006" key="3">
    <source>
        <dbReference type="Google" id="ProtNLM"/>
    </source>
</evidence>
<reference evidence="1 2" key="2">
    <citation type="submission" date="2019-01" db="EMBL/GenBank/DDBJ databases">
        <title>Tautonia sociabilis, a novel thermotolerant planctomycete of Isosphaeraceae family, isolated from a 4000 m deep subterranean habitat.</title>
        <authorList>
            <person name="Kovaleva O.L."/>
            <person name="Elcheninov A.G."/>
            <person name="Van Heerden E."/>
            <person name="Toshchakov S.V."/>
            <person name="Novikov A."/>
            <person name="Bonch-Osmolovskaya E.A."/>
            <person name="Kublanov I.V."/>
        </authorList>
    </citation>
    <scope>NUCLEOTIDE SEQUENCE [LARGE SCALE GENOMIC DNA]</scope>
    <source>
        <strain evidence="1 2">GM2012</strain>
    </source>
</reference>
<keyword evidence="2" id="KW-1185">Reference proteome</keyword>
<dbReference type="OrthoDB" id="268362at2"/>
<evidence type="ECO:0000313" key="2">
    <source>
        <dbReference type="Proteomes" id="UP000280296"/>
    </source>
</evidence>
<dbReference type="AlphaFoldDB" id="A0A432MH14"/>
<comment type="caution">
    <text evidence="1">The sequence shown here is derived from an EMBL/GenBank/DDBJ whole genome shotgun (WGS) entry which is preliminary data.</text>
</comment>
<gene>
    <name evidence="1" type="ORF">TsocGM_16175</name>
</gene>
<dbReference type="RefSeq" id="WP_126726504.1">
    <property type="nucleotide sequence ID" value="NZ_RYZH01000032.1"/>
</dbReference>
<protein>
    <recommendedName>
        <fullName evidence="3">Carboxypeptidase regulatory-like domain-containing protein</fullName>
    </recommendedName>
</protein>
<name>A0A432MH14_9BACT</name>
<dbReference type="EMBL" id="RYZH01000032">
    <property type="protein sequence ID" value="RUL86269.1"/>
    <property type="molecule type" value="Genomic_DNA"/>
</dbReference>